<name>A0A2K1P8V8_9BACT</name>
<dbReference type="CDD" id="cd02440">
    <property type="entry name" value="AdoMet_MTases"/>
    <property type="match status" value="1"/>
</dbReference>
<gene>
    <name evidence="1" type="ORF">X927_06030</name>
</gene>
<evidence type="ECO:0008006" key="3">
    <source>
        <dbReference type="Google" id="ProtNLM"/>
    </source>
</evidence>
<proteinExistence type="predicted"/>
<protein>
    <recommendedName>
        <fullName evidence="3">Methyltransferase domain-containing protein</fullName>
    </recommendedName>
</protein>
<accession>A0A2K1P8V8</accession>
<comment type="caution">
    <text evidence="1">The sequence shown here is derived from an EMBL/GenBank/DDBJ whole genome shotgun (WGS) entry which is preliminary data.</text>
</comment>
<sequence length="348" mass="40109">MSLNTWKMINDAVVICNPKTGEPTPLIHSVIVKSDLSYKYWDYLAWSAASINNSDVLALGYGAGTFAQLLHKWGITTKGIGIEIDESLKELHSLFNDYKVHYCDFRDGVKKLNTKFDTILIDVYDEKGYVDDAYDTEWIKIFLSLRKEKGRVVFHCMDLTGSFLAAGIPLPSIPSVLATMLKRIRSVTNENIYVVPLWSSYLLWIGEPPQKIKSSILPVQWVDLFFHSRMMPIETIDVNKLEAFSRPWTYERLEENNKSLLFELNRRAPFLLSKFNHLVQIMEPALQRNSTVQELETIIKTLSSSLSENDDVSSNHALSFLYAMIRNWSEAFRVLSKQKLEFPGWFFE</sequence>
<organism evidence="1 2">
    <name type="scientific">Petrotoga mexicana DSM 14811</name>
    <dbReference type="NCBI Taxonomy" id="1122954"/>
    <lineage>
        <taxon>Bacteria</taxon>
        <taxon>Thermotogati</taxon>
        <taxon>Thermotogota</taxon>
        <taxon>Thermotogae</taxon>
        <taxon>Petrotogales</taxon>
        <taxon>Petrotogaceae</taxon>
        <taxon>Petrotoga</taxon>
    </lineage>
</organism>
<dbReference type="Proteomes" id="UP000236604">
    <property type="component" value="Unassembled WGS sequence"/>
</dbReference>
<dbReference type="EMBL" id="AZRN01000023">
    <property type="protein sequence ID" value="PNR99228.1"/>
    <property type="molecule type" value="Genomic_DNA"/>
</dbReference>
<dbReference type="InterPro" id="IPR029063">
    <property type="entry name" value="SAM-dependent_MTases_sf"/>
</dbReference>
<dbReference type="SUPFAM" id="SSF53335">
    <property type="entry name" value="S-adenosyl-L-methionine-dependent methyltransferases"/>
    <property type="match status" value="1"/>
</dbReference>
<dbReference type="AlphaFoldDB" id="A0A2K1P8V8"/>
<reference evidence="1 2" key="1">
    <citation type="submission" date="2013-12" db="EMBL/GenBank/DDBJ databases">
        <title>Comparative genomics of Petrotoga isolates.</title>
        <authorList>
            <person name="Nesbo C.L."/>
            <person name="Charchuk R."/>
            <person name="Chow K."/>
        </authorList>
    </citation>
    <scope>NUCLEOTIDE SEQUENCE [LARGE SCALE GENOMIC DNA]</scope>
    <source>
        <strain evidence="1 2">DSM 14811</strain>
    </source>
</reference>
<evidence type="ECO:0000313" key="1">
    <source>
        <dbReference type="EMBL" id="PNR99228.1"/>
    </source>
</evidence>
<evidence type="ECO:0000313" key="2">
    <source>
        <dbReference type="Proteomes" id="UP000236604"/>
    </source>
</evidence>
<keyword evidence="2" id="KW-1185">Reference proteome</keyword>
<dbReference type="Gene3D" id="3.40.50.150">
    <property type="entry name" value="Vaccinia Virus protein VP39"/>
    <property type="match status" value="1"/>
</dbReference>